<feature type="signal peptide" evidence="1">
    <location>
        <begin position="1"/>
        <end position="21"/>
    </location>
</feature>
<gene>
    <name evidence="3" type="ORF">GTH32_11010</name>
</gene>
<proteinExistence type="predicted"/>
<name>A0A7X5RL56_9ALTE</name>
<feature type="domain" description="SPOR" evidence="2">
    <location>
        <begin position="114"/>
        <end position="198"/>
    </location>
</feature>
<dbReference type="PROSITE" id="PS51724">
    <property type="entry name" value="SPOR"/>
    <property type="match status" value="1"/>
</dbReference>
<reference evidence="3 4" key="1">
    <citation type="submission" date="2020-01" db="EMBL/GenBank/DDBJ databases">
        <authorList>
            <person name="Chen J."/>
            <person name="Zhu S."/>
            <person name="Yang J."/>
        </authorList>
    </citation>
    <scope>NUCLEOTIDE SEQUENCE [LARGE SCALE GENOMIC DNA]</scope>
    <source>
        <strain evidence="3 4">345S023</strain>
    </source>
</reference>
<dbReference type="GO" id="GO:0042834">
    <property type="term" value="F:peptidoglycan binding"/>
    <property type="evidence" value="ECO:0007669"/>
    <property type="project" value="InterPro"/>
</dbReference>
<keyword evidence="1" id="KW-0732">Signal</keyword>
<dbReference type="PROSITE" id="PS51257">
    <property type="entry name" value="PROKAR_LIPOPROTEIN"/>
    <property type="match status" value="1"/>
</dbReference>
<evidence type="ECO:0000256" key="1">
    <source>
        <dbReference type="SAM" id="SignalP"/>
    </source>
</evidence>
<keyword evidence="4" id="KW-1185">Reference proteome</keyword>
<evidence type="ECO:0000313" key="3">
    <source>
        <dbReference type="EMBL" id="NDV91713.1"/>
    </source>
</evidence>
<dbReference type="InterPro" id="IPR007730">
    <property type="entry name" value="SPOR-like_dom"/>
</dbReference>
<dbReference type="EMBL" id="JAAAWN010000013">
    <property type="protein sequence ID" value="NDV91713.1"/>
    <property type="molecule type" value="Genomic_DNA"/>
</dbReference>
<dbReference type="AlphaFoldDB" id="A0A7X5RL56"/>
<organism evidence="3 4">
    <name type="scientific">Alteromonas profundi</name>
    <dbReference type="NCBI Taxonomy" id="2696062"/>
    <lineage>
        <taxon>Bacteria</taxon>
        <taxon>Pseudomonadati</taxon>
        <taxon>Pseudomonadota</taxon>
        <taxon>Gammaproteobacteria</taxon>
        <taxon>Alteromonadales</taxon>
        <taxon>Alteromonadaceae</taxon>
        <taxon>Alteromonas/Salinimonas group</taxon>
        <taxon>Alteromonas</taxon>
    </lineage>
</organism>
<protein>
    <recommendedName>
        <fullName evidence="2">SPOR domain-containing protein</fullName>
    </recommendedName>
</protein>
<evidence type="ECO:0000259" key="2">
    <source>
        <dbReference type="PROSITE" id="PS51724"/>
    </source>
</evidence>
<dbReference type="RefSeq" id="WP_163085707.1">
    <property type="nucleotide sequence ID" value="NZ_JAAAWN010000013.1"/>
</dbReference>
<dbReference type="Proteomes" id="UP000470213">
    <property type="component" value="Unassembled WGS sequence"/>
</dbReference>
<accession>A0A7X5RL56</accession>
<feature type="chain" id="PRO_5030826739" description="SPOR domain-containing protein" evidence="1">
    <location>
        <begin position="22"/>
        <end position="206"/>
    </location>
</feature>
<sequence>MPILRSKKFGFVIVASLTLIAGCASGTLSSQRSGLQQPDEVLLSAEEVRTFNQNKERLDKLAALDADLTTLLTELSKHANVGEKPAHFRHQPTEQPITPSFSMVDDTKGEADQNKQVSSYTVVLGQFLNEQSAIAAAHDINEYFNIVSLNMAYGVGISESKPGYYAVVLGNFSSKKIANLLCQAFAKNNQFCTAELNTYSQSYVVG</sequence>
<evidence type="ECO:0000313" key="4">
    <source>
        <dbReference type="Proteomes" id="UP000470213"/>
    </source>
</evidence>
<comment type="caution">
    <text evidence="3">The sequence shown here is derived from an EMBL/GenBank/DDBJ whole genome shotgun (WGS) entry which is preliminary data.</text>
</comment>